<reference evidence="10 11" key="1">
    <citation type="submission" date="2019-11" db="EMBL/GenBank/DDBJ databases">
        <title>FDA dAtabase for Regulatory Grade micrObial Sequences (FDA-ARGOS): Supporting development and validation of Infectious Disease Dx tests.</title>
        <authorList>
            <person name="Patel R."/>
            <person name="Rucinski S."/>
            <person name="Tallon L."/>
            <person name="Sadzewicz L."/>
            <person name="Vavikolanu K."/>
            <person name="Mehta A."/>
            <person name="Aluvathingal J."/>
            <person name="Nadendla S."/>
            <person name="Nandy P."/>
            <person name="Geyer C."/>
            <person name="Yan Y."/>
            <person name="Sichtig H."/>
        </authorList>
    </citation>
    <scope>NUCLEOTIDE SEQUENCE [LARGE SCALE GENOMIC DNA]</scope>
    <source>
        <strain evidence="10 11">FDAARGOS_557</strain>
    </source>
</reference>
<keyword evidence="2" id="KW-1003">Cell membrane</keyword>
<organism evidence="10 11">
    <name type="scientific">Acinetobacter lwoffii</name>
    <dbReference type="NCBI Taxonomy" id="28090"/>
    <lineage>
        <taxon>Bacteria</taxon>
        <taxon>Pseudomonadati</taxon>
        <taxon>Pseudomonadota</taxon>
        <taxon>Gammaproteobacteria</taxon>
        <taxon>Moraxellales</taxon>
        <taxon>Moraxellaceae</taxon>
        <taxon>Acinetobacter</taxon>
    </lineage>
</organism>
<dbReference type="CDD" id="cd16017">
    <property type="entry name" value="LptA"/>
    <property type="match status" value="1"/>
</dbReference>
<evidence type="ECO:0000313" key="10">
    <source>
        <dbReference type="EMBL" id="QKU21636.1"/>
    </source>
</evidence>
<dbReference type="EMBL" id="CP054803">
    <property type="protein sequence ID" value="QKU21636.1"/>
    <property type="molecule type" value="Genomic_DNA"/>
</dbReference>
<dbReference type="PANTHER" id="PTHR30443:SF0">
    <property type="entry name" value="PHOSPHOETHANOLAMINE TRANSFERASE EPTA"/>
    <property type="match status" value="1"/>
</dbReference>
<keyword evidence="5" id="KW-0812">Transmembrane</keyword>
<evidence type="ECO:0000256" key="1">
    <source>
        <dbReference type="ARBA" id="ARBA00004429"/>
    </source>
</evidence>
<dbReference type="NCBIfam" id="NF028537">
    <property type="entry name" value="P_eth_NH2_trans"/>
    <property type="match status" value="1"/>
</dbReference>
<evidence type="ECO:0000256" key="4">
    <source>
        <dbReference type="ARBA" id="ARBA00022679"/>
    </source>
</evidence>
<dbReference type="Pfam" id="PF08019">
    <property type="entry name" value="EptA_B_N"/>
    <property type="match status" value="1"/>
</dbReference>
<dbReference type="Proteomes" id="UP000509126">
    <property type="component" value="Chromosome"/>
</dbReference>
<dbReference type="AlphaFoldDB" id="A0A646MR95"/>
<dbReference type="InterPro" id="IPR000917">
    <property type="entry name" value="Sulfatase_N"/>
</dbReference>
<evidence type="ECO:0000256" key="2">
    <source>
        <dbReference type="ARBA" id="ARBA00022475"/>
    </source>
</evidence>
<keyword evidence="4 10" id="KW-0808">Transferase</keyword>
<dbReference type="Gene3D" id="3.40.720.10">
    <property type="entry name" value="Alkaline Phosphatase, subunit A"/>
    <property type="match status" value="1"/>
</dbReference>
<comment type="subcellular location">
    <subcellularLocation>
        <location evidence="1">Cell inner membrane</location>
        <topology evidence="1">Multi-pass membrane protein</topology>
    </subcellularLocation>
</comment>
<dbReference type="RefSeq" id="WP_005100412.1">
    <property type="nucleotide sequence ID" value="NZ_CAYTBE010000034.1"/>
</dbReference>
<keyword evidence="6" id="KW-1133">Transmembrane helix</keyword>
<evidence type="ECO:0000256" key="5">
    <source>
        <dbReference type="ARBA" id="ARBA00022692"/>
    </source>
</evidence>
<evidence type="ECO:0000256" key="3">
    <source>
        <dbReference type="ARBA" id="ARBA00022519"/>
    </source>
</evidence>
<dbReference type="InterPro" id="IPR040423">
    <property type="entry name" value="PEA_transferase"/>
</dbReference>
<keyword evidence="3" id="KW-0997">Cell inner membrane</keyword>
<sequence length="561" mass="62993">MLKLFSHSSFFSQRPKKSISLSGFNMLLAIWLGLILNFAFYQKIHEFTPYANLKAGLLLAATALIIIAFYNLVLQWLNWKWNAKILASVLIILGGFSAYFVNSLGVVITPDQIQNMLQTDAREVRDLWSMRLIIWTLGFVIFPLGIVWMLQIQPTSTGHQLVHKSLSSVVSLGLILGLLFCFYVDYAAIFREHRDLKGMLSPQNSIASTLSYYKKKAPKANLALVAFGEDAHLLQQAQMQEHPKLMVLVVGETARAESFALNGYARNTNPELSKLAVINFSQVSSCGTATAVSVPCMFSGMSRETYDEQLASHREGLLDIAQRAGYQVTWIDNNSGCKGACDRVQKYQIPAQLKQKWCDAGGECFDEILVDSLKDYLAHLDKNNPKPQLIVLHQMGSHGPAYFKRSKAPYQPFQPTCNSNAIQGCSTEELKNSYDNSIVYTDHVLAQIIETLKQQTQYQTGFWYLSDHGESTGEHGLYLHGAPYSMAPTQQTHVPMLMWFSDAWKQQNIQQISCLKGQTNQARSQDHLFPSLLSLLDIKTQVIEAKNDMLAQCSPLLKNRA</sequence>
<dbReference type="GO" id="GO:0005886">
    <property type="term" value="C:plasma membrane"/>
    <property type="evidence" value="ECO:0007669"/>
    <property type="project" value="UniProtKB-SubCell"/>
</dbReference>
<dbReference type="InterPro" id="IPR012549">
    <property type="entry name" value="EptA-like_N"/>
</dbReference>
<dbReference type="GO" id="GO:0016776">
    <property type="term" value="F:phosphotransferase activity, phosphate group as acceptor"/>
    <property type="evidence" value="ECO:0007669"/>
    <property type="project" value="TreeGrafter"/>
</dbReference>
<proteinExistence type="predicted"/>
<accession>A0A646MR95</accession>
<evidence type="ECO:0000259" key="9">
    <source>
        <dbReference type="Pfam" id="PF08019"/>
    </source>
</evidence>
<feature type="domain" description="Phosphoethanolamine transferase N-terminal" evidence="9">
    <location>
        <begin position="67"/>
        <end position="216"/>
    </location>
</feature>
<keyword evidence="7" id="KW-0472">Membrane</keyword>
<dbReference type="PANTHER" id="PTHR30443">
    <property type="entry name" value="INNER MEMBRANE PROTEIN"/>
    <property type="match status" value="1"/>
</dbReference>
<evidence type="ECO:0000259" key="8">
    <source>
        <dbReference type="Pfam" id="PF00884"/>
    </source>
</evidence>
<evidence type="ECO:0000256" key="7">
    <source>
        <dbReference type="ARBA" id="ARBA00023136"/>
    </source>
</evidence>
<protein>
    <submittedName>
        <fullName evidence="10">Phosphoethanolamine--lipid A transferase</fullName>
    </submittedName>
</protein>
<dbReference type="InterPro" id="IPR058130">
    <property type="entry name" value="PEA_transf_C"/>
</dbReference>
<evidence type="ECO:0000313" key="11">
    <source>
        <dbReference type="Proteomes" id="UP000509126"/>
    </source>
</evidence>
<evidence type="ECO:0000256" key="6">
    <source>
        <dbReference type="ARBA" id="ARBA00022989"/>
    </source>
</evidence>
<dbReference type="Pfam" id="PF00884">
    <property type="entry name" value="Sulfatase"/>
    <property type="match status" value="1"/>
</dbReference>
<dbReference type="SUPFAM" id="SSF53649">
    <property type="entry name" value="Alkaline phosphatase-like"/>
    <property type="match status" value="1"/>
</dbReference>
<dbReference type="GO" id="GO:0009244">
    <property type="term" value="P:lipopolysaccharide core region biosynthetic process"/>
    <property type="evidence" value="ECO:0007669"/>
    <property type="project" value="TreeGrafter"/>
</dbReference>
<feature type="domain" description="Sulfatase N-terminal" evidence="8">
    <location>
        <begin position="245"/>
        <end position="538"/>
    </location>
</feature>
<gene>
    <name evidence="10" type="ORF">FOB19_09565</name>
</gene>
<name>A0A646MR95_ACILW</name>
<dbReference type="InterPro" id="IPR017850">
    <property type="entry name" value="Alkaline_phosphatase_core_sf"/>
</dbReference>